<evidence type="ECO:0000256" key="1">
    <source>
        <dbReference type="ARBA" id="ARBA00004496"/>
    </source>
</evidence>
<dbReference type="GO" id="GO:0000049">
    <property type="term" value="F:tRNA binding"/>
    <property type="evidence" value="ECO:0007669"/>
    <property type="project" value="UniProtKB-UniRule"/>
</dbReference>
<evidence type="ECO:0000256" key="9">
    <source>
        <dbReference type="ARBA" id="ARBA00022840"/>
    </source>
</evidence>
<comment type="subunit">
    <text evidence="3 15">Tetramer of two alpha and two beta subunits.</text>
</comment>
<keyword evidence="13 15" id="KW-0030">Aminoacyl-tRNA synthetase</keyword>
<dbReference type="InterPro" id="IPR036690">
    <property type="entry name" value="Fdx_antiC-bd_sf"/>
</dbReference>
<evidence type="ECO:0000256" key="14">
    <source>
        <dbReference type="ARBA" id="ARBA00049255"/>
    </source>
</evidence>
<keyword evidence="21" id="KW-1185">Reference proteome</keyword>
<dbReference type="InterPro" id="IPR012340">
    <property type="entry name" value="NA-bd_OB-fold"/>
</dbReference>
<comment type="similarity">
    <text evidence="2 15">Belongs to the phenylalanyl-tRNA synthetase beta subunit family. Type 1 subfamily.</text>
</comment>
<dbReference type="PROSITE" id="PS51447">
    <property type="entry name" value="FDX_ACB"/>
    <property type="match status" value="1"/>
</dbReference>
<dbReference type="InterPro" id="IPR020825">
    <property type="entry name" value="Phe-tRNA_synthase-like_B3/B4"/>
</dbReference>
<dbReference type="SMART" id="SM00873">
    <property type="entry name" value="B3_4"/>
    <property type="match status" value="1"/>
</dbReference>
<dbReference type="PANTHER" id="PTHR10947:SF0">
    <property type="entry name" value="PHENYLALANINE--TRNA LIGASE BETA SUBUNIT"/>
    <property type="match status" value="1"/>
</dbReference>
<dbReference type="Pfam" id="PF03483">
    <property type="entry name" value="B3_4"/>
    <property type="match status" value="1"/>
</dbReference>
<dbReference type="GO" id="GO:0009328">
    <property type="term" value="C:phenylalanine-tRNA ligase complex"/>
    <property type="evidence" value="ECO:0007669"/>
    <property type="project" value="TreeGrafter"/>
</dbReference>
<dbReference type="SUPFAM" id="SSF50249">
    <property type="entry name" value="Nucleic acid-binding proteins"/>
    <property type="match status" value="1"/>
</dbReference>
<evidence type="ECO:0000259" key="19">
    <source>
        <dbReference type="PROSITE" id="PS51483"/>
    </source>
</evidence>
<evidence type="ECO:0000256" key="11">
    <source>
        <dbReference type="ARBA" id="ARBA00022884"/>
    </source>
</evidence>
<dbReference type="PROSITE" id="PS50886">
    <property type="entry name" value="TRBD"/>
    <property type="match status" value="1"/>
</dbReference>
<dbReference type="GO" id="GO:0006432">
    <property type="term" value="P:phenylalanyl-tRNA aminoacylation"/>
    <property type="evidence" value="ECO:0007669"/>
    <property type="project" value="UniProtKB-UniRule"/>
</dbReference>
<dbReference type="FunFam" id="3.30.930.10:FF:000022">
    <property type="entry name" value="Phenylalanine--tRNA ligase beta subunit"/>
    <property type="match status" value="1"/>
</dbReference>
<dbReference type="InterPro" id="IPR045864">
    <property type="entry name" value="aa-tRNA-synth_II/BPL/LPL"/>
</dbReference>
<dbReference type="InterPro" id="IPR002547">
    <property type="entry name" value="tRNA-bd_dom"/>
</dbReference>
<sequence>MRVPYNWLKEYVEVDLSPHDLADRMTMAGIAVDTVHYLAEGLERVIVGEIVDIQNHPNADKLVVCRVDVGQEAPLQIVTGAPNVAVGQRVPVALPGAQLPSGLKISTTSLRGVESQGMLCSAEELELDWQGLPGHEEGILILDGRAPVGESVAKVLGLDDYVLELDLTPNRADCLSIVNVAREVAAITGARLKLPEIVVEEIKGDISSMASVEIEDKNLCGRYIARIFTDIRIEPSPLWMQQRLHSAGVRPINNIVDITNYVMLELGQPLHAFDYDTLEGRRIIVRRARKGEKIVTLDQVERNLDPEMLVIADALHPVALAGVMGGLETEVTERTQNILLEAAHFNPTSIRRTSRKLGLRSEASMRFEKGVNIDGTLLAANRAAQLVNQLGAGKVVRGVIDCYETPAVPVSINLRVSRVNKVLGTELDREAVANILARLHFQVVPVNDDILKVDIPTYRLDVTREIDLVEEVARIYGYDQIPLTLPQGATAETKKNKLQKTEEKIRQVLADCGLMEVITYSFTSPKVFDRIRLPEEDPLRKVVRLRNPLSEEQSVMRTTLLPGLLETAQRNVSRNNRNMAIYEVGHVFIPKEEGKLPEERLKAAALVMGQRPRGWNWPAQELDFFYLKGVLEELLEQLGISAWNLVRTTHPALHPGRTAEIRFNGETAGFMGEVHPDVQENYELPRRTCVFELDLVLLDRYSTDKKKYVPLPKFPAVERDLAVVVPEEVPVKEVEERIVQSGGDLLKAVRLFDVYRGEQIKPGYKSLAYSLLYQSPDRTLKDEEVNELHHKIIEALVDAVGAQLRVD</sequence>
<feature type="domain" description="B5" evidence="19">
    <location>
        <begin position="407"/>
        <end position="483"/>
    </location>
</feature>
<dbReference type="PANTHER" id="PTHR10947">
    <property type="entry name" value="PHENYLALANYL-TRNA SYNTHETASE BETA CHAIN AND LEUCINE-RICH REPEAT-CONTAINING PROTEIN 47"/>
    <property type="match status" value="1"/>
</dbReference>
<dbReference type="FunFam" id="3.50.40.10:FF:000001">
    <property type="entry name" value="Phenylalanine--tRNA ligase beta subunit"/>
    <property type="match status" value="1"/>
</dbReference>
<dbReference type="InterPro" id="IPR005147">
    <property type="entry name" value="tRNA_synthase_B5-dom"/>
</dbReference>
<comment type="catalytic activity">
    <reaction evidence="14 15">
        <text>tRNA(Phe) + L-phenylalanine + ATP = L-phenylalanyl-tRNA(Phe) + AMP + diphosphate + H(+)</text>
        <dbReference type="Rhea" id="RHEA:19413"/>
        <dbReference type="Rhea" id="RHEA-COMP:9668"/>
        <dbReference type="Rhea" id="RHEA-COMP:9699"/>
        <dbReference type="ChEBI" id="CHEBI:15378"/>
        <dbReference type="ChEBI" id="CHEBI:30616"/>
        <dbReference type="ChEBI" id="CHEBI:33019"/>
        <dbReference type="ChEBI" id="CHEBI:58095"/>
        <dbReference type="ChEBI" id="CHEBI:78442"/>
        <dbReference type="ChEBI" id="CHEBI:78531"/>
        <dbReference type="ChEBI" id="CHEBI:456215"/>
        <dbReference type="EC" id="6.1.1.20"/>
    </reaction>
</comment>
<dbReference type="Gene3D" id="3.30.930.10">
    <property type="entry name" value="Bira Bifunctional Protein, Domain 2"/>
    <property type="match status" value="1"/>
</dbReference>
<dbReference type="Gene3D" id="3.50.40.10">
    <property type="entry name" value="Phenylalanyl-trna Synthetase, Chain B, domain 3"/>
    <property type="match status" value="1"/>
</dbReference>
<dbReference type="SMART" id="SM00896">
    <property type="entry name" value="FDX-ACB"/>
    <property type="match status" value="1"/>
</dbReference>
<keyword evidence="12 15" id="KW-0648">Protein biosynthesis</keyword>
<dbReference type="CDD" id="cd02796">
    <property type="entry name" value="tRNA_bind_bactPheRS"/>
    <property type="match status" value="1"/>
</dbReference>
<dbReference type="NCBIfam" id="TIGR00472">
    <property type="entry name" value="pheT_bact"/>
    <property type="match status" value="1"/>
</dbReference>
<feature type="binding site" evidence="15">
    <location>
        <position position="461"/>
    </location>
    <ligand>
        <name>Mg(2+)</name>
        <dbReference type="ChEBI" id="CHEBI:18420"/>
        <note>shared with alpha subunit</note>
    </ligand>
</feature>
<evidence type="ECO:0000256" key="7">
    <source>
        <dbReference type="ARBA" id="ARBA00022723"/>
    </source>
</evidence>
<dbReference type="Gene3D" id="3.30.56.10">
    <property type="match status" value="2"/>
</dbReference>
<dbReference type="HAMAP" id="MF_00283">
    <property type="entry name" value="Phe_tRNA_synth_beta1"/>
    <property type="match status" value="1"/>
</dbReference>
<evidence type="ECO:0000259" key="18">
    <source>
        <dbReference type="PROSITE" id="PS51447"/>
    </source>
</evidence>
<dbReference type="GO" id="GO:0005524">
    <property type="term" value="F:ATP binding"/>
    <property type="evidence" value="ECO:0007669"/>
    <property type="project" value="UniProtKB-UniRule"/>
</dbReference>
<dbReference type="InterPro" id="IPR041616">
    <property type="entry name" value="PheRS_beta_core"/>
</dbReference>
<evidence type="ECO:0000256" key="5">
    <source>
        <dbReference type="ARBA" id="ARBA00022555"/>
    </source>
</evidence>
<dbReference type="InterPro" id="IPR005146">
    <property type="entry name" value="B3/B4_tRNA-bd"/>
</dbReference>
<accession>A0A1Z5HSG0</accession>
<organism evidence="20 21">
    <name type="scientific">Calderihabitans maritimus</name>
    <dbReference type="NCBI Taxonomy" id="1246530"/>
    <lineage>
        <taxon>Bacteria</taxon>
        <taxon>Bacillati</taxon>
        <taxon>Bacillota</taxon>
        <taxon>Clostridia</taxon>
        <taxon>Neomoorellales</taxon>
        <taxon>Calderihabitantaceae</taxon>
        <taxon>Calderihabitans</taxon>
    </lineage>
</organism>
<name>A0A1Z5HSG0_9FIRM</name>
<dbReference type="Pfam" id="PF03484">
    <property type="entry name" value="B5"/>
    <property type="match status" value="1"/>
</dbReference>
<evidence type="ECO:0000256" key="10">
    <source>
        <dbReference type="ARBA" id="ARBA00022842"/>
    </source>
</evidence>
<evidence type="ECO:0000256" key="12">
    <source>
        <dbReference type="ARBA" id="ARBA00022917"/>
    </source>
</evidence>
<dbReference type="SMART" id="SM00874">
    <property type="entry name" value="B5"/>
    <property type="match status" value="1"/>
</dbReference>
<gene>
    <name evidence="15" type="primary">pheT</name>
    <name evidence="20" type="ORF">KKC1_14270</name>
</gene>
<feature type="binding site" evidence="15">
    <location>
        <position position="470"/>
    </location>
    <ligand>
        <name>Mg(2+)</name>
        <dbReference type="ChEBI" id="CHEBI:18420"/>
        <note>shared with alpha subunit</note>
    </ligand>
</feature>
<keyword evidence="7 15" id="KW-0479">Metal-binding</keyword>
<evidence type="ECO:0000256" key="13">
    <source>
        <dbReference type="ARBA" id="ARBA00023146"/>
    </source>
</evidence>
<evidence type="ECO:0000256" key="4">
    <source>
        <dbReference type="ARBA" id="ARBA00022490"/>
    </source>
</evidence>
<evidence type="ECO:0000256" key="2">
    <source>
        <dbReference type="ARBA" id="ARBA00008653"/>
    </source>
</evidence>
<feature type="binding site" evidence="15">
    <location>
        <position position="467"/>
    </location>
    <ligand>
        <name>Mg(2+)</name>
        <dbReference type="ChEBI" id="CHEBI:18420"/>
        <note>shared with alpha subunit</note>
    </ligand>
</feature>
<keyword evidence="9 15" id="KW-0067">ATP-binding</keyword>
<comment type="cofactor">
    <cofactor evidence="15">
        <name>Mg(2+)</name>
        <dbReference type="ChEBI" id="CHEBI:18420"/>
    </cofactor>
    <text evidence="15">Binds 2 magnesium ions per tetramer.</text>
</comment>
<evidence type="ECO:0000259" key="17">
    <source>
        <dbReference type="PROSITE" id="PS50886"/>
    </source>
</evidence>
<comment type="subcellular location">
    <subcellularLocation>
        <location evidence="1 15">Cytoplasm</location>
    </subcellularLocation>
</comment>
<evidence type="ECO:0000256" key="8">
    <source>
        <dbReference type="ARBA" id="ARBA00022741"/>
    </source>
</evidence>
<dbReference type="InterPro" id="IPR045060">
    <property type="entry name" value="Phe-tRNA-ligase_IIc_bsu"/>
</dbReference>
<keyword evidence="11 16" id="KW-0694">RNA-binding</keyword>
<dbReference type="GO" id="GO:0000287">
    <property type="term" value="F:magnesium ion binding"/>
    <property type="evidence" value="ECO:0007669"/>
    <property type="project" value="UniProtKB-UniRule"/>
</dbReference>
<protein>
    <recommendedName>
        <fullName evidence="15">Phenylalanine--tRNA ligase beta subunit</fullName>
        <ecNumber evidence="15">6.1.1.20</ecNumber>
    </recommendedName>
    <alternativeName>
        <fullName evidence="15">Phenylalanyl-tRNA synthetase beta subunit</fullName>
        <shortName evidence="15">PheRS</shortName>
    </alternativeName>
</protein>
<dbReference type="SUPFAM" id="SSF55681">
    <property type="entry name" value="Class II aaRS and biotin synthetases"/>
    <property type="match status" value="1"/>
</dbReference>
<dbReference type="InterPro" id="IPR004532">
    <property type="entry name" value="Phe-tRNA-ligase_IIc_bsu_bact"/>
</dbReference>
<evidence type="ECO:0000313" key="20">
    <source>
        <dbReference type="EMBL" id="GAW92271.1"/>
    </source>
</evidence>
<dbReference type="GO" id="GO:0016740">
    <property type="term" value="F:transferase activity"/>
    <property type="evidence" value="ECO:0007669"/>
    <property type="project" value="UniProtKB-ARBA"/>
</dbReference>
<dbReference type="Gene3D" id="2.40.50.140">
    <property type="entry name" value="Nucleic acid-binding proteins"/>
    <property type="match status" value="1"/>
</dbReference>
<dbReference type="Pfam" id="PF01588">
    <property type="entry name" value="tRNA_bind"/>
    <property type="match status" value="1"/>
</dbReference>
<feature type="binding site" evidence="15">
    <location>
        <position position="471"/>
    </location>
    <ligand>
        <name>Mg(2+)</name>
        <dbReference type="ChEBI" id="CHEBI:18420"/>
        <note>shared with alpha subunit</note>
    </ligand>
</feature>
<dbReference type="InterPro" id="IPR033714">
    <property type="entry name" value="tRNA_bind_bactPheRS"/>
</dbReference>
<dbReference type="GO" id="GO:0140096">
    <property type="term" value="F:catalytic activity, acting on a protein"/>
    <property type="evidence" value="ECO:0007669"/>
    <property type="project" value="UniProtKB-ARBA"/>
</dbReference>
<comment type="caution">
    <text evidence="20">The sequence shown here is derived from an EMBL/GenBank/DDBJ whole genome shotgun (WGS) entry which is preliminary data.</text>
</comment>
<keyword evidence="8 15" id="KW-0547">Nucleotide-binding</keyword>
<dbReference type="SUPFAM" id="SSF46955">
    <property type="entry name" value="Putative DNA-binding domain"/>
    <property type="match status" value="1"/>
</dbReference>
<feature type="domain" description="TRNA-binding" evidence="17">
    <location>
        <begin position="39"/>
        <end position="153"/>
    </location>
</feature>
<dbReference type="AlphaFoldDB" id="A0A1Z5HSG0"/>
<keyword evidence="6 15" id="KW-0436">Ligase</keyword>
<evidence type="ECO:0000256" key="15">
    <source>
        <dbReference type="HAMAP-Rule" id="MF_00283"/>
    </source>
</evidence>
<dbReference type="FunFam" id="3.30.70.380:FF:000001">
    <property type="entry name" value="Phenylalanine--tRNA ligase beta subunit"/>
    <property type="match status" value="1"/>
</dbReference>
<dbReference type="Proteomes" id="UP000197032">
    <property type="component" value="Unassembled WGS sequence"/>
</dbReference>
<dbReference type="GO" id="GO:0004826">
    <property type="term" value="F:phenylalanine-tRNA ligase activity"/>
    <property type="evidence" value="ECO:0007669"/>
    <property type="project" value="UniProtKB-UniRule"/>
</dbReference>
<evidence type="ECO:0000256" key="3">
    <source>
        <dbReference type="ARBA" id="ARBA00011209"/>
    </source>
</evidence>
<keyword evidence="10 15" id="KW-0460">Magnesium</keyword>
<evidence type="ECO:0000256" key="6">
    <source>
        <dbReference type="ARBA" id="ARBA00022598"/>
    </source>
</evidence>
<evidence type="ECO:0000256" key="16">
    <source>
        <dbReference type="PROSITE-ProRule" id="PRU00209"/>
    </source>
</evidence>
<dbReference type="RefSeq" id="WP_088553663.1">
    <property type="nucleotide sequence ID" value="NZ_BDGJ01000065.1"/>
</dbReference>
<dbReference type="InterPro" id="IPR009061">
    <property type="entry name" value="DNA-bd_dom_put_sf"/>
</dbReference>
<dbReference type="OrthoDB" id="9805455at2"/>
<dbReference type="EC" id="6.1.1.20" evidence="15"/>
<keyword evidence="4 15" id="KW-0963">Cytoplasm</keyword>
<dbReference type="SUPFAM" id="SSF56037">
    <property type="entry name" value="PheT/TilS domain"/>
    <property type="match status" value="1"/>
</dbReference>
<dbReference type="Pfam" id="PF17759">
    <property type="entry name" value="tRNA_synthFbeta"/>
    <property type="match status" value="1"/>
</dbReference>
<dbReference type="PROSITE" id="PS51483">
    <property type="entry name" value="B5"/>
    <property type="match status" value="1"/>
</dbReference>
<proteinExistence type="inferred from homology"/>
<dbReference type="SUPFAM" id="SSF54991">
    <property type="entry name" value="Anticodon-binding domain of PheRS"/>
    <property type="match status" value="1"/>
</dbReference>
<dbReference type="CDD" id="cd00769">
    <property type="entry name" value="PheRS_beta_core"/>
    <property type="match status" value="1"/>
</dbReference>
<dbReference type="EMBL" id="BDGJ01000065">
    <property type="protein sequence ID" value="GAW92271.1"/>
    <property type="molecule type" value="Genomic_DNA"/>
</dbReference>
<evidence type="ECO:0000313" key="21">
    <source>
        <dbReference type="Proteomes" id="UP000197032"/>
    </source>
</evidence>
<feature type="domain" description="FDX-ACB" evidence="18">
    <location>
        <begin position="712"/>
        <end position="805"/>
    </location>
</feature>
<dbReference type="NCBIfam" id="NF045760">
    <property type="entry name" value="YtpR"/>
    <property type="match status" value="1"/>
</dbReference>
<keyword evidence="5 16" id="KW-0820">tRNA-binding</keyword>
<dbReference type="FunFam" id="2.40.50.140:FF:000045">
    <property type="entry name" value="Phenylalanine--tRNA ligase beta subunit"/>
    <property type="match status" value="1"/>
</dbReference>
<dbReference type="FunFam" id="3.30.56.10:FF:000002">
    <property type="entry name" value="Phenylalanine--tRNA ligase beta subunit"/>
    <property type="match status" value="1"/>
</dbReference>
<dbReference type="Pfam" id="PF03147">
    <property type="entry name" value="FDX-ACB"/>
    <property type="match status" value="1"/>
</dbReference>
<dbReference type="InterPro" id="IPR005121">
    <property type="entry name" value="Fdx_antiC-bd"/>
</dbReference>
<dbReference type="Gene3D" id="3.30.70.380">
    <property type="entry name" value="Ferrodoxin-fold anticodon-binding domain"/>
    <property type="match status" value="1"/>
</dbReference>
<reference evidence="21" key="1">
    <citation type="journal article" date="2017" name="Appl. Environ. Microbiol.">
        <title>Genomic analysis of Calderihabitans maritimus KKC1, a thermophilic hydrogenogenic carboxydotrophic bacterium isolated from marine sediment.</title>
        <authorList>
            <person name="Omae K."/>
            <person name="Yoneda Y."/>
            <person name="Fukuyama Y."/>
            <person name="Yoshida T."/>
            <person name="Sako Y."/>
        </authorList>
    </citation>
    <scope>NUCLEOTIDE SEQUENCE [LARGE SCALE GENOMIC DNA]</scope>
    <source>
        <strain evidence="21">KKC1</strain>
    </source>
</reference>